<protein>
    <submittedName>
        <fullName evidence="1">Pleiotropic negative transcriptional regulator</fullName>
    </submittedName>
</protein>
<keyword evidence="2" id="KW-1185">Reference proteome</keyword>
<sequence>MRQKLIDDVECLSLAAKNRLVASELPSTAGADLKLLQSNFRVNTVSEDLSSEQYKKRHFPYVVQREMIVMLEVDHPDGTREELHLCKIEYDLHGVLTISPDFNSPQSPYKISSKSSSDLFDYCLQLVSKSKLEGDDENEALLRQELLSSNLLAAKNFQADKLYVQYFVDLPDSKHYSFC</sequence>
<dbReference type="Proteomes" id="UP001626550">
    <property type="component" value="Unassembled WGS sequence"/>
</dbReference>
<reference evidence="1 2" key="1">
    <citation type="submission" date="2024-11" db="EMBL/GenBank/DDBJ databases">
        <title>Adaptive evolution of stress response genes in parasites aligns with host niche diversity.</title>
        <authorList>
            <person name="Hahn C."/>
            <person name="Resl P."/>
        </authorList>
    </citation>
    <scope>NUCLEOTIDE SEQUENCE [LARGE SCALE GENOMIC DNA]</scope>
    <source>
        <strain evidence="1">EGGRZ-B1_66</strain>
        <tissue evidence="1">Body</tissue>
    </source>
</reference>
<organism evidence="1 2">
    <name type="scientific">Cichlidogyrus casuarinus</name>
    <dbReference type="NCBI Taxonomy" id="1844966"/>
    <lineage>
        <taxon>Eukaryota</taxon>
        <taxon>Metazoa</taxon>
        <taxon>Spiralia</taxon>
        <taxon>Lophotrochozoa</taxon>
        <taxon>Platyhelminthes</taxon>
        <taxon>Monogenea</taxon>
        <taxon>Monopisthocotylea</taxon>
        <taxon>Dactylogyridea</taxon>
        <taxon>Ancyrocephalidae</taxon>
        <taxon>Cichlidogyrus</taxon>
    </lineage>
</organism>
<comment type="caution">
    <text evidence="1">The sequence shown here is derived from an EMBL/GenBank/DDBJ whole genome shotgun (WGS) entry which is preliminary data.</text>
</comment>
<evidence type="ECO:0000313" key="2">
    <source>
        <dbReference type="Proteomes" id="UP001626550"/>
    </source>
</evidence>
<gene>
    <name evidence="1" type="primary">MKS1_1</name>
    <name evidence="1" type="ORF">Ciccas_010710</name>
</gene>
<accession>A0ABD2PTY0</accession>
<evidence type="ECO:0000313" key="1">
    <source>
        <dbReference type="EMBL" id="KAL3310719.1"/>
    </source>
</evidence>
<name>A0ABD2PTY0_9PLAT</name>
<dbReference type="EMBL" id="JBJKFK010002694">
    <property type="protein sequence ID" value="KAL3310719.1"/>
    <property type="molecule type" value="Genomic_DNA"/>
</dbReference>
<dbReference type="AlphaFoldDB" id="A0ABD2PTY0"/>
<proteinExistence type="predicted"/>